<dbReference type="PROSITE" id="PS50820">
    <property type="entry name" value="LCCL"/>
    <property type="match status" value="1"/>
</dbReference>
<dbReference type="InterPro" id="IPR004043">
    <property type="entry name" value="LCCL"/>
</dbReference>
<feature type="chain" id="PRO_5044346029" description="Discoidin, CUB and LCCL domain-containing protein 2" evidence="9">
    <location>
        <begin position="45"/>
        <end position="658"/>
    </location>
</feature>
<evidence type="ECO:0000256" key="8">
    <source>
        <dbReference type="SAM" id="Phobius"/>
    </source>
</evidence>
<dbReference type="GO" id="GO:0038023">
    <property type="term" value="F:signaling receptor activity"/>
    <property type="evidence" value="ECO:0007669"/>
    <property type="project" value="TreeGrafter"/>
</dbReference>
<feature type="domain" description="LCCL" evidence="12">
    <location>
        <begin position="168"/>
        <end position="264"/>
    </location>
</feature>
<dbReference type="Gene3D" id="2.60.120.260">
    <property type="entry name" value="Galactose-binding domain-like"/>
    <property type="match status" value="1"/>
</dbReference>
<evidence type="ECO:0000256" key="7">
    <source>
        <dbReference type="PROSITE-ProRule" id="PRU00059"/>
    </source>
</evidence>
<keyword evidence="3 8" id="KW-0812">Transmembrane</keyword>
<dbReference type="Pfam" id="PF00431">
    <property type="entry name" value="CUB"/>
    <property type="match status" value="1"/>
</dbReference>
<keyword evidence="9" id="KW-0732">Signal</keyword>
<dbReference type="Ensembl" id="ENSDCDT00010021841.1">
    <property type="protein sequence ID" value="ENSDCDP00010020511.1"/>
    <property type="gene ID" value="ENSDCDG00010009253.1"/>
</dbReference>
<comment type="subcellular location">
    <subcellularLocation>
        <location evidence="1">Membrane</location>
        <topology evidence="1">Single-pass type I membrane protein</topology>
    </subcellularLocation>
</comment>
<dbReference type="InterPro" id="IPR035914">
    <property type="entry name" value="Sperma_CUB_dom_sf"/>
</dbReference>
<evidence type="ECO:0000256" key="5">
    <source>
        <dbReference type="ARBA" id="ARBA00023136"/>
    </source>
</evidence>
<dbReference type="SMART" id="SM00603">
    <property type="entry name" value="LCCL"/>
    <property type="match status" value="1"/>
</dbReference>
<evidence type="ECO:0000256" key="4">
    <source>
        <dbReference type="ARBA" id="ARBA00022989"/>
    </source>
</evidence>
<dbReference type="CDD" id="cd00057">
    <property type="entry name" value="FA58C"/>
    <property type="match status" value="1"/>
</dbReference>
<dbReference type="Pfam" id="PF00754">
    <property type="entry name" value="F5_F8_type_C"/>
    <property type="match status" value="1"/>
</dbReference>
<dbReference type="SMART" id="SM00231">
    <property type="entry name" value="FA58C"/>
    <property type="match status" value="1"/>
</dbReference>
<dbReference type="SUPFAM" id="SSF49785">
    <property type="entry name" value="Galactose-binding domain-like"/>
    <property type="match status" value="1"/>
</dbReference>
<dbReference type="InterPro" id="IPR036609">
    <property type="entry name" value="LCCL_sf"/>
</dbReference>
<reference evidence="13 14" key="1">
    <citation type="submission" date="2020-06" db="EMBL/GenBank/DDBJ databases">
        <authorList>
            <consortium name="Wellcome Sanger Institute Data Sharing"/>
        </authorList>
    </citation>
    <scope>NUCLEOTIDE SEQUENCE [LARGE SCALE GENOMIC DNA]</scope>
</reference>
<evidence type="ECO:0000259" key="10">
    <source>
        <dbReference type="PROSITE" id="PS01180"/>
    </source>
</evidence>
<keyword evidence="14" id="KW-1185">Reference proteome</keyword>
<feature type="domain" description="F5/8 type C" evidence="11">
    <location>
        <begin position="271"/>
        <end position="426"/>
    </location>
</feature>
<feature type="transmembrane region" description="Helical" evidence="8">
    <location>
        <begin position="488"/>
        <end position="510"/>
    </location>
</feature>
<dbReference type="SUPFAM" id="SSF69848">
    <property type="entry name" value="LCCL domain"/>
    <property type="match status" value="1"/>
</dbReference>
<evidence type="ECO:0008006" key="15">
    <source>
        <dbReference type="Google" id="ProtNLM"/>
    </source>
</evidence>
<dbReference type="Pfam" id="PF03815">
    <property type="entry name" value="LCCL"/>
    <property type="match status" value="1"/>
</dbReference>
<dbReference type="Gene3D" id="2.60.120.290">
    <property type="entry name" value="Spermadhesin, CUB domain"/>
    <property type="match status" value="1"/>
</dbReference>
<feature type="disulfide bond" evidence="7">
    <location>
        <begin position="48"/>
        <end position="75"/>
    </location>
</feature>
<evidence type="ECO:0000259" key="11">
    <source>
        <dbReference type="PROSITE" id="PS50022"/>
    </source>
</evidence>
<evidence type="ECO:0000259" key="12">
    <source>
        <dbReference type="PROSITE" id="PS50820"/>
    </source>
</evidence>
<evidence type="ECO:0000313" key="14">
    <source>
        <dbReference type="Proteomes" id="UP000694580"/>
    </source>
</evidence>
<evidence type="ECO:0000256" key="2">
    <source>
        <dbReference type="ARBA" id="ARBA00022553"/>
    </source>
</evidence>
<dbReference type="CDD" id="cd00041">
    <property type="entry name" value="CUB"/>
    <property type="match status" value="1"/>
</dbReference>
<reference evidence="13" key="3">
    <citation type="submission" date="2025-09" db="UniProtKB">
        <authorList>
            <consortium name="Ensembl"/>
        </authorList>
    </citation>
    <scope>IDENTIFICATION</scope>
</reference>
<dbReference type="InterPro" id="IPR000859">
    <property type="entry name" value="CUB_dom"/>
</dbReference>
<accession>A0AAY4BKC5</accession>
<dbReference type="PROSITE" id="PS01285">
    <property type="entry name" value="FA58C_1"/>
    <property type="match status" value="1"/>
</dbReference>
<evidence type="ECO:0000256" key="1">
    <source>
        <dbReference type="ARBA" id="ARBA00004479"/>
    </source>
</evidence>
<dbReference type="InterPro" id="IPR000421">
    <property type="entry name" value="FA58C"/>
</dbReference>
<dbReference type="PANTHER" id="PTHR46806:SF3">
    <property type="entry name" value="DISCOIDIN, CUB AND LCCL DOMAIN-CONTAINING PROTEIN 2"/>
    <property type="match status" value="1"/>
</dbReference>
<evidence type="ECO:0000256" key="3">
    <source>
        <dbReference type="ARBA" id="ARBA00022692"/>
    </source>
</evidence>
<comment type="caution">
    <text evidence="7">Lacks conserved residue(s) required for the propagation of feature annotation.</text>
</comment>
<dbReference type="InterPro" id="IPR050633">
    <property type="entry name" value="Neuropilin_MCO_CoagFactor"/>
</dbReference>
<dbReference type="InterPro" id="IPR008979">
    <property type="entry name" value="Galactose-bd-like_sf"/>
</dbReference>
<reference evidence="13" key="2">
    <citation type="submission" date="2025-08" db="UniProtKB">
        <authorList>
            <consortium name="Ensembl"/>
        </authorList>
    </citation>
    <scope>IDENTIFICATION</scope>
</reference>
<name>A0AAY4BKC5_9TELE</name>
<dbReference type="PROSITE" id="PS50022">
    <property type="entry name" value="FA58C_3"/>
    <property type="match status" value="1"/>
</dbReference>
<evidence type="ECO:0000256" key="6">
    <source>
        <dbReference type="ARBA" id="ARBA00023157"/>
    </source>
</evidence>
<dbReference type="GO" id="GO:0042060">
    <property type="term" value="P:wound healing"/>
    <property type="evidence" value="ECO:0007669"/>
    <property type="project" value="TreeGrafter"/>
</dbReference>
<keyword evidence="4 8" id="KW-1133">Transmembrane helix</keyword>
<evidence type="ECO:0000256" key="9">
    <source>
        <dbReference type="SAM" id="SignalP"/>
    </source>
</evidence>
<dbReference type="AlphaFoldDB" id="A0AAY4BKC5"/>
<dbReference type="SMART" id="SM00042">
    <property type="entry name" value="CUB"/>
    <property type="match status" value="1"/>
</dbReference>
<keyword evidence="5 8" id="KW-0472">Membrane</keyword>
<organism evidence="13 14">
    <name type="scientific">Denticeps clupeoides</name>
    <name type="common">denticle herring</name>
    <dbReference type="NCBI Taxonomy" id="299321"/>
    <lineage>
        <taxon>Eukaryota</taxon>
        <taxon>Metazoa</taxon>
        <taxon>Chordata</taxon>
        <taxon>Craniata</taxon>
        <taxon>Vertebrata</taxon>
        <taxon>Euteleostomi</taxon>
        <taxon>Actinopterygii</taxon>
        <taxon>Neopterygii</taxon>
        <taxon>Teleostei</taxon>
        <taxon>Clupei</taxon>
        <taxon>Clupeiformes</taxon>
        <taxon>Denticipitoidei</taxon>
        <taxon>Denticipitidae</taxon>
        <taxon>Denticeps</taxon>
    </lineage>
</organism>
<dbReference type="PROSITE" id="PS01180">
    <property type="entry name" value="CUB"/>
    <property type="match status" value="1"/>
</dbReference>
<feature type="signal peptide" evidence="9">
    <location>
        <begin position="1"/>
        <end position="44"/>
    </location>
</feature>
<gene>
    <name evidence="13" type="primary">DCBLD2</name>
</gene>
<dbReference type="GO" id="GO:0005886">
    <property type="term" value="C:plasma membrane"/>
    <property type="evidence" value="ECO:0007669"/>
    <property type="project" value="TreeGrafter"/>
</dbReference>
<dbReference type="PROSITE" id="PS01286">
    <property type="entry name" value="FA58C_2"/>
    <property type="match status" value="1"/>
</dbReference>
<protein>
    <recommendedName>
        <fullName evidence="15">Discoidin, CUB and LCCL domain-containing protein 2</fullName>
    </recommendedName>
</protein>
<dbReference type="Gene3D" id="2.170.130.20">
    <property type="entry name" value="LCCL-like domain"/>
    <property type="match status" value="1"/>
</dbReference>
<dbReference type="Proteomes" id="UP000694580">
    <property type="component" value="Chromosome 9"/>
</dbReference>
<keyword evidence="6 7" id="KW-1015">Disulfide bond</keyword>
<dbReference type="PANTHER" id="PTHR46806">
    <property type="entry name" value="F5/8 TYPE C DOMAIN-CONTAINING PROTEIN"/>
    <property type="match status" value="1"/>
</dbReference>
<keyword evidence="2" id="KW-0597">Phosphoprotein</keyword>
<dbReference type="SUPFAM" id="SSF49854">
    <property type="entry name" value="Spermadhesin, CUB domain"/>
    <property type="match status" value="1"/>
</dbReference>
<dbReference type="GeneTree" id="ENSGT00940000158147"/>
<sequence>MAGGGRACALAPASAARPWAGRKRTGCARRAGMWLLSCVCVCVAGDGCGHTVLGVTSGSVASLGYPRGVRGDSVCEWEVAVGAGRTLLLRLGDLDVRPLDCQVTYLRIYDGVGPRRTKLGQKSLWFRCSNSAVPDLIRSHGHQVTVQFMTGPDTGGRGFFLSYATDQHPDLISCLERGLNFTEAEFSKFCPAGCLTDFGRIAGTVPHGYRDSSALCLAGIHAGVVSDSAGGQINVVSSKGIRYYDSTLANNVTSVTADLSHSLFTFKTTGCYGTLGMESGVVRDSQVSASSVWEWSQELASEWGPSGARLKRAGLPWAAAHLDQQQWIQVDLKRGKRITGIITTGSALLEHQFYVSAYRVLYSQDGQQWMTYQESSSNHVKIFQGNSDYLHEVRNNFIPPIEARYVRISPTQWHQRIALRMELLGCQPPAGQPPDQSPRGPALPPRVFHFPAPPLPPKLSTERPLLDQSTHTPEIRNNTMPPHSGHDVALVAILVPVLVMLLTALVLTAVCGWHWKSRKSTEVTYDLPQWDRTVWWKSMKQLLPSRGEECVRYSSSREVSHLRSPPDPQRLQTEPAEYAQPLVGGMMTALGVRSTFKPEEGEEPATTCPLTPDPLVPCYAEPLPTSGPEYAVPIVVDVANRQPGGSLGRALPPTVWKY</sequence>
<dbReference type="FunFam" id="2.60.120.260:FF:000002">
    <property type="entry name" value="Coagulation factor VIII"/>
    <property type="match status" value="1"/>
</dbReference>
<feature type="domain" description="CUB" evidence="10">
    <location>
        <begin position="48"/>
        <end position="166"/>
    </location>
</feature>
<proteinExistence type="predicted"/>
<evidence type="ECO:0000313" key="13">
    <source>
        <dbReference type="Ensembl" id="ENSDCDP00010020511.1"/>
    </source>
</evidence>